<dbReference type="Gene3D" id="2.60.120.260">
    <property type="entry name" value="Galactose-binding domain-like"/>
    <property type="match status" value="1"/>
</dbReference>
<dbReference type="InterPro" id="IPR029411">
    <property type="entry name" value="RG-lyase_III"/>
</dbReference>
<evidence type="ECO:0000256" key="3">
    <source>
        <dbReference type="ARBA" id="ARBA00023326"/>
    </source>
</evidence>
<dbReference type="InterPro" id="IPR029413">
    <property type="entry name" value="RG-lyase_II"/>
</dbReference>
<dbReference type="EMBL" id="MU004230">
    <property type="protein sequence ID" value="KAF2674978.1"/>
    <property type="molecule type" value="Genomic_DNA"/>
</dbReference>
<dbReference type="GO" id="GO:0030246">
    <property type="term" value="F:carbohydrate binding"/>
    <property type="evidence" value="ECO:0007669"/>
    <property type="project" value="InterPro"/>
</dbReference>
<organism evidence="7 8">
    <name type="scientific">Microthyrium microscopicum</name>
    <dbReference type="NCBI Taxonomy" id="703497"/>
    <lineage>
        <taxon>Eukaryota</taxon>
        <taxon>Fungi</taxon>
        <taxon>Dikarya</taxon>
        <taxon>Ascomycota</taxon>
        <taxon>Pezizomycotina</taxon>
        <taxon>Dothideomycetes</taxon>
        <taxon>Dothideomycetes incertae sedis</taxon>
        <taxon>Microthyriales</taxon>
        <taxon>Microthyriaceae</taxon>
        <taxon>Microthyrium</taxon>
    </lineage>
</organism>
<dbReference type="InterPro" id="IPR013784">
    <property type="entry name" value="Carb-bd-like_fold"/>
</dbReference>
<dbReference type="Pfam" id="PF14683">
    <property type="entry name" value="CBM-like"/>
    <property type="match status" value="1"/>
</dbReference>
<dbReference type="Gene3D" id="2.70.98.10">
    <property type="match status" value="1"/>
</dbReference>
<accession>A0A6A6UV70</accession>
<keyword evidence="1 4" id="KW-0732">Signal</keyword>
<reference evidence="7" key="1">
    <citation type="journal article" date="2020" name="Stud. Mycol.">
        <title>101 Dothideomycetes genomes: a test case for predicting lifestyles and emergence of pathogens.</title>
        <authorList>
            <person name="Haridas S."/>
            <person name="Albert R."/>
            <person name="Binder M."/>
            <person name="Bloem J."/>
            <person name="Labutti K."/>
            <person name="Salamov A."/>
            <person name="Andreopoulos B."/>
            <person name="Baker S."/>
            <person name="Barry K."/>
            <person name="Bills G."/>
            <person name="Bluhm B."/>
            <person name="Cannon C."/>
            <person name="Castanera R."/>
            <person name="Culley D."/>
            <person name="Daum C."/>
            <person name="Ezra D."/>
            <person name="Gonzalez J."/>
            <person name="Henrissat B."/>
            <person name="Kuo A."/>
            <person name="Liang C."/>
            <person name="Lipzen A."/>
            <person name="Lutzoni F."/>
            <person name="Magnuson J."/>
            <person name="Mondo S."/>
            <person name="Nolan M."/>
            <person name="Ohm R."/>
            <person name="Pangilinan J."/>
            <person name="Park H.-J."/>
            <person name="Ramirez L."/>
            <person name="Alfaro M."/>
            <person name="Sun H."/>
            <person name="Tritt A."/>
            <person name="Yoshinaga Y."/>
            <person name="Zwiers L.-H."/>
            <person name="Turgeon B."/>
            <person name="Goodwin S."/>
            <person name="Spatafora J."/>
            <person name="Crous P."/>
            <person name="Grigoriev I."/>
        </authorList>
    </citation>
    <scope>NUCLEOTIDE SEQUENCE</scope>
    <source>
        <strain evidence="7">CBS 115976</strain>
    </source>
</reference>
<evidence type="ECO:0000313" key="7">
    <source>
        <dbReference type="EMBL" id="KAF2674978.1"/>
    </source>
</evidence>
<evidence type="ECO:0000259" key="6">
    <source>
        <dbReference type="Pfam" id="PF14686"/>
    </source>
</evidence>
<sequence length="607" mass="67207">MAIFSSFYCLLATLVHLVLSLNVADPFLIDNGDKTFTIGNSLWNLTLNSQFGTKLLYKGHDLVGAASGHYVSYNGAANNLTFDVSPPRLQKLNSEYTSISFLAKEGLFVWVLSPTLSGAYQYFVNHNLPQLGEFRTLWRLDNSTFTHAWTSEIADYGVKEQIDGVPLVPLSQIRGSNSTKKVQDETWQRLDGSFITKYDLAAFLPVVEGRPSLWGTLGKLPGTNEGIGSWYIHGGKDYLNGDHLKQELMNHRESITGDTVQLNMIHGTHFQSISRDNFARGRTWGPFLWYLNNGSSADALAKAKEEMKLWPYQWMKDDNGFNSRGNISGQLSLDGNRPASNAAIFLGDNNSTLRTVNQGAGYYYRTYADHMGRFRIDNVRSGSYALQAWPNGGIIADVFTTFVRNDVVISANKHTALPALSWATQGRKKIWQIGELDRTGAGFNNSGPPHKHGRSANCPANLTYTVGTSGLRDWCFAMVKPGTWSIKFGILSGEITSAAVLSLALASFTSGVVATISINEKSVCEISQATAGEGDPSLYRSGTLAGDWRLVQCKIAKGLLREDQNSIDFKIKQQEREHEWTNSDPKIGNVMSLRGFMWDSIALEWDN</sequence>
<dbReference type="Gene3D" id="2.60.40.1120">
    <property type="entry name" value="Carboxypeptidase-like, regulatory domain"/>
    <property type="match status" value="1"/>
</dbReference>
<feature type="domain" description="Rhamnogalacturonan lyase" evidence="5">
    <location>
        <begin position="430"/>
        <end position="603"/>
    </location>
</feature>
<feature type="signal peptide" evidence="4">
    <location>
        <begin position="1"/>
        <end position="20"/>
    </location>
</feature>
<keyword evidence="3" id="KW-0624">Polysaccharide degradation</keyword>
<dbReference type="InterPro" id="IPR014718">
    <property type="entry name" value="GH-type_carb-bd"/>
</dbReference>
<evidence type="ECO:0000256" key="2">
    <source>
        <dbReference type="ARBA" id="ARBA00023277"/>
    </source>
</evidence>
<evidence type="ECO:0000256" key="4">
    <source>
        <dbReference type="SAM" id="SignalP"/>
    </source>
</evidence>
<dbReference type="InterPro" id="IPR008979">
    <property type="entry name" value="Galactose-bd-like_sf"/>
</dbReference>
<dbReference type="PANTHER" id="PTHR32018:SF1">
    <property type="entry name" value="RHAMNOGALACTURONAN ENDOLYASE"/>
    <property type="match status" value="1"/>
</dbReference>
<dbReference type="Proteomes" id="UP000799302">
    <property type="component" value="Unassembled WGS sequence"/>
</dbReference>
<dbReference type="InterPro" id="IPR051850">
    <property type="entry name" value="Polysacch_Lyase_4"/>
</dbReference>
<proteinExistence type="predicted"/>
<dbReference type="AlphaFoldDB" id="A0A6A6UV70"/>
<dbReference type="CDD" id="cd10316">
    <property type="entry name" value="RGL4_M"/>
    <property type="match status" value="1"/>
</dbReference>
<evidence type="ECO:0000313" key="8">
    <source>
        <dbReference type="Proteomes" id="UP000799302"/>
    </source>
</evidence>
<feature type="chain" id="PRO_5025335490" description="Rhamnogalacturonan endolyase" evidence="4">
    <location>
        <begin position="21"/>
        <end position="607"/>
    </location>
</feature>
<dbReference type="SUPFAM" id="SSF49452">
    <property type="entry name" value="Starch-binding domain-like"/>
    <property type="match status" value="1"/>
</dbReference>
<keyword evidence="2" id="KW-0119">Carbohydrate metabolism</keyword>
<evidence type="ECO:0000256" key="1">
    <source>
        <dbReference type="ARBA" id="ARBA00022729"/>
    </source>
</evidence>
<feature type="domain" description="Rhamnogalacturonan lyase" evidence="6">
    <location>
        <begin position="341"/>
        <end position="416"/>
    </location>
</feature>
<dbReference type="Pfam" id="PF14686">
    <property type="entry name" value="fn3_3"/>
    <property type="match status" value="1"/>
</dbReference>
<protein>
    <recommendedName>
        <fullName evidence="9">Rhamnogalacturonan endolyase</fullName>
    </recommendedName>
</protein>
<evidence type="ECO:0008006" key="9">
    <source>
        <dbReference type="Google" id="ProtNLM"/>
    </source>
</evidence>
<evidence type="ECO:0000259" key="5">
    <source>
        <dbReference type="Pfam" id="PF14683"/>
    </source>
</evidence>
<dbReference type="GO" id="GO:0000272">
    <property type="term" value="P:polysaccharide catabolic process"/>
    <property type="evidence" value="ECO:0007669"/>
    <property type="project" value="UniProtKB-KW"/>
</dbReference>
<keyword evidence="8" id="KW-1185">Reference proteome</keyword>
<dbReference type="SUPFAM" id="SSF49785">
    <property type="entry name" value="Galactose-binding domain-like"/>
    <property type="match status" value="1"/>
</dbReference>
<dbReference type="PANTHER" id="PTHR32018">
    <property type="entry name" value="RHAMNOGALACTURONATE LYASE FAMILY PROTEIN"/>
    <property type="match status" value="1"/>
</dbReference>
<gene>
    <name evidence="7" type="ORF">BT63DRAFT_25591</name>
</gene>
<name>A0A6A6UV70_9PEZI</name>
<dbReference type="OrthoDB" id="1179585at2759"/>